<sequence length="247" mass="27901">MKPSKQLKVQISSDPVPKSWIEYICDDNLRLAIPVGPRFQADLPTLTVSPCNIGEHNIDSKSDSSKWSGTTVWPTVGRKKEAIGDVIGKGRPKSCRCISPGSVECIKSHINAQKIQLQSDLGPAFWKWKFDNMGEEVSKLWNLEEQKKLENVVKMHAKSFGESFIKSALEYLPCQSRETIVSYYLNVHIPGRIAKQTRLSSTTTRIDTDDEPEETPPTKGSRKRLQANHVTSHICKYAKTKYLMGRR</sequence>
<dbReference type="PANTHER" id="PTHR46872">
    <property type="entry name" value="DNA BINDING PROTEIN"/>
    <property type="match status" value="1"/>
</dbReference>
<reference evidence="2 3" key="1">
    <citation type="submission" date="2024-11" db="EMBL/GenBank/DDBJ databases">
        <title>A near-complete genome assembly of Cinchona calisaya.</title>
        <authorList>
            <person name="Lian D.C."/>
            <person name="Zhao X.W."/>
            <person name="Wei L."/>
        </authorList>
    </citation>
    <scope>NUCLEOTIDE SEQUENCE [LARGE SCALE GENOMIC DNA]</scope>
    <source>
        <tissue evidence="2">Nenye</tissue>
    </source>
</reference>
<organism evidence="2 3">
    <name type="scientific">Cinchona calisaya</name>
    <dbReference type="NCBI Taxonomy" id="153742"/>
    <lineage>
        <taxon>Eukaryota</taxon>
        <taxon>Viridiplantae</taxon>
        <taxon>Streptophyta</taxon>
        <taxon>Embryophyta</taxon>
        <taxon>Tracheophyta</taxon>
        <taxon>Spermatophyta</taxon>
        <taxon>Magnoliopsida</taxon>
        <taxon>eudicotyledons</taxon>
        <taxon>Gunneridae</taxon>
        <taxon>Pentapetalae</taxon>
        <taxon>asterids</taxon>
        <taxon>lamiids</taxon>
        <taxon>Gentianales</taxon>
        <taxon>Rubiaceae</taxon>
        <taxon>Cinchonoideae</taxon>
        <taxon>Cinchoneae</taxon>
        <taxon>Cinchona</taxon>
    </lineage>
</organism>
<feature type="region of interest" description="Disordered" evidence="1">
    <location>
        <begin position="198"/>
        <end position="227"/>
    </location>
</feature>
<evidence type="ECO:0000256" key="1">
    <source>
        <dbReference type="SAM" id="MobiDB-lite"/>
    </source>
</evidence>
<dbReference type="EMBL" id="JBJUIK010000009">
    <property type="protein sequence ID" value="KAL3518098.1"/>
    <property type="molecule type" value="Genomic_DNA"/>
</dbReference>
<evidence type="ECO:0000313" key="3">
    <source>
        <dbReference type="Proteomes" id="UP001630127"/>
    </source>
</evidence>
<dbReference type="AlphaFoldDB" id="A0ABD2ZFA7"/>
<name>A0ABD2ZFA7_9GENT</name>
<dbReference type="PANTHER" id="PTHR46872:SF10">
    <property type="entry name" value="MYB-LIKE DOMAIN-CONTAINING PROTEIN"/>
    <property type="match status" value="1"/>
</dbReference>
<evidence type="ECO:0000313" key="2">
    <source>
        <dbReference type="EMBL" id="KAL3518098.1"/>
    </source>
</evidence>
<comment type="caution">
    <text evidence="2">The sequence shown here is derived from an EMBL/GenBank/DDBJ whole genome shotgun (WGS) entry which is preliminary data.</text>
</comment>
<gene>
    <name evidence="2" type="ORF">ACH5RR_020687</name>
</gene>
<dbReference type="Proteomes" id="UP001630127">
    <property type="component" value="Unassembled WGS sequence"/>
</dbReference>
<proteinExistence type="predicted"/>
<keyword evidence="3" id="KW-1185">Reference proteome</keyword>
<protein>
    <recommendedName>
        <fullName evidence="4">ELM2 domain-containing protein</fullName>
    </recommendedName>
</protein>
<accession>A0ABD2ZFA7</accession>
<evidence type="ECO:0008006" key="4">
    <source>
        <dbReference type="Google" id="ProtNLM"/>
    </source>
</evidence>